<keyword evidence="4" id="KW-1185">Reference proteome</keyword>
<dbReference type="Pfam" id="PF01817">
    <property type="entry name" value="CM_2"/>
    <property type="match status" value="1"/>
</dbReference>
<organism evidence="3 4">
    <name type="scientific">Rhodovastum atsumiense</name>
    <dbReference type="NCBI Taxonomy" id="504468"/>
    <lineage>
        <taxon>Bacteria</taxon>
        <taxon>Pseudomonadati</taxon>
        <taxon>Pseudomonadota</taxon>
        <taxon>Alphaproteobacteria</taxon>
        <taxon>Acetobacterales</taxon>
        <taxon>Acetobacteraceae</taxon>
        <taxon>Rhodovastum</taxon>
    </lineage>
</organism>
<dbReference type="GO" id="GO:0004106">
    <property type="term" value="F:chorismate mutase activity"/>
    <property type="evidence" value="ECO:0007669"/>
    <property type="project" value="UniProtKB-EC"/>
</dbReference>
<dbReference type="InterPro" id="IPR036263">
    <property type="entry name" value="Chorismate_II_sf"/>
</dbReference>
<feature type="domain" description="Chorismate mutase" evidence="2">
    <location>
        <begin position="13"/>
        <end position="102"/>
    </location>
</feature>
<evidence type="ECO:0000313" key="3">
    <source>
        <dbReference type="EMBL" id="KAA5613272.1"/>
    </source>
</evidence>
<evidence type="ECO:0000256" key="1">
    <source>
        <dbReference type="ARBA" id="ARBA00012404"/>
    </source>
</evidence>
<dbReference type="Gene3D" id="1.20.59.10">
    <property type="entry name" value="Chorismate mutase"/>
    <property type="match status" value="1"/>
</dbReference>
<accession>A0A5M6IY77</accession>
<dbReference type="OrthoDB" id="7268348at2"/>
<dbReference type="RefSeq" id="WP_150039785.1">
    <property type="nucleotide sequence ID" value="NZ_OW485601.1"/>
</dbReference>
<dbReference type="Proteomes" id="UP000325255">
    <property type="component" value="Unassembled WGS sequence"/>
</dbReference>
<dbReference type="PROSITE" id="PS51168">
    <property type="entry name" value="CHORISMATE_MUT_2"/>
    <property type="match status" value="1"/>
</dbReference>
<protein>
    <recommendedName>
        <fullName evidence="1">chorismate mutase</fullName>
        <ecNumber evidence="1">5.4.99.5</ecNumber>
    </recommendedName>
</protein>
<reference evidence="3 4" key="1">
    <citation type="submission" date="2019-09" db="EMBL/GenBank/DDBJ databases">
        <title>Genome sequence of Rhodovastum atsumiense, a diverse member of the Acetobacteraceae family of non-sulfur purple photosynthetic bacteria.</title>
        <authorList>
            <person name="Meyer T."/>
            <person name="Kyndt J."/>
        </authorList>
    </citation>
    <scope>NUCLEOTIDE SEQUENCE [LARGE SCALE GENOMIC DNA]</scope>
    <source>
        <strain evidence="3 4">DSM 21279</strain>
    </source>
</reference>
<gene>
    <name evidence="3" type="ORF">F1189_06165</name>
</gene>
<dbReference type="GO" id="GO:0046417">
    <property type="term" value="P:chorismate metabolic process"/>
    <property type="evidence" value="ECO:0007669"/>
    <property type="project" value="InterPro"/>
</dbReference>
<dbReference type="InterPro" id="IPR036979">
    <property type="entry name" value="CM_dom_sf"/>
</dbReference>
<comment type="caution">
    <text evidence="3">The sequence shown here is derived from an EMBL/GenBank/DDBJ whole genome shotgun (WGS) entry which is preliminary data.</text>
</comment>
<dbReference type="SUPFAM" id="SSF48600">
    <property type="entry name" value="Chorismate mutase II"/>
    <property type="match status" value="1"/>
</dbReference>
<dbReference type="EC" id="5.4.99.5" evidence="1"/>
<dbReference type="AlphaFoldDB" id="A0A5M6IY77"/>
<dbReference type="SMART" id="SM00830">
    <property type="entry name" value="CM_2"/>
    <property type="match status" value="1"/>
</dbReference>
<dbReference type="InterPro" id="IPR002701">
    <property type="entry name" value="CM_II_prokaryot"/>
</dbReference>
<proteinExistence type="predicted"/>
<dbReference type="EMBL" id="VWPK01000007">
    <property type="protein sequence ID" value="KAA5613272.1"/>
    <property type="molecule type" value="Genomic_DNA"/>
</dbReference>
<evidence type="ECO:0000259" key="2">
    <source>
        <dbReference type="PROSITE" id="PS51168"/>
    </source>
</evidence>
<evidence type="ECO:0000313" key="4">
    <source>
        <dbReference type="Proteomes" id="UP000325255"/>
    </source>
</evidence>
<sequence length="293" mass="31069">MSRTDPIPDPDQDSPVATLSELRAEINRLDDTIHDLLMARAQVVTQVGSLGGKGRIALRPGREAAIIRRLLARHEGDLPRRAVVRIWRELLAATTAMQAPYSIAACEVTADGSYAQCAREHFGALTPLRVHRTPALALAEIAAGTATVAVLPLPVDGEPSPWWTTLLHQGEPRIHVVARLPFWSPRPEGTPRAQALVLAAVPPDPSGDDRSLIGLELPAGLSRARFTAGLSAAGLVPGHAILRRDAHSEATLALVDVEGFVTDGDPRLAALVDAQRPPVVLGAYAVPVEGDAA</sequence>
<name>A0A5M6IY77_9PROT</name>